<dbReference type="PANTHER" id="PTHR35370:SF1">
    <property type="entry name" value="TYPE VI SECRETION SYSTEM COMPONENT TSSF1"/>
    <property type="match status" value="1"/>
</dbReference>
<dbReference type="EMBL" id="UGTW01000001">
    <property type="protein sequence ID" value="SUC16840.1"/>
    <property type="molecule type" value="Genomic_DNA"/>
</dbReference>
<dbReference type="Pfam" id="PF05947">
    <property type="entry name" value="T6SS_TssF"/>
    <property type="match status" value="1"/>
</dbReference>
<dbReference type="NCBIfam" id="TIGR03359">
    <property type="entry name" value="VI_chp_6"/>
    <property type="match status" value="1"/>
</dbReference>
<dbReference type="Proteomes" id="UP000254331">
    <property type="component" value="Unassembled WGS sequence"/>
</dbReference>
<dbReference type="PANTHER" id="PTHR35370">
    <property type="entry name" value="CYTOPLASMIC PROTEIN-RELATED-RELATED"/>
    <property type="match status" value="1"/>
</dbReference>
<accession>A0A379FB30</accession>
<gene>
    <name evidence="1" type="primary">tssD</name>
    <name evidence="1" type="ORF">NCTC10376_02755</name>
</gene>
<evidence type="ECO:0000313" key="1">
    <source>
        <dbReference type="EMBL" id="SUC16840.1"/>
    </source>
</evidence>
<dbReference type="RefSeq" id="WP_036935123.1">
    <property type="nucleotide sequence ID" value="NZ_CABMNT010000001.1"/>
</dbReference>
<dbReference type="OrthoDB" id="9763676at2"/>
<reference evidence="1 2" key="1">
    <citation type="submission" date="2018-06" db="EMBL/GenBank/DDBJ databases">
        <authorList>
            <consortium name="Pathogen Informatics"/>
            <person name="Doyle S."/>
        </authorList>
    </citation>
    <scope>NUCLEOTIDE SEQUENCE [LARGE SCALE GENOMIC DNA]</scope>
    <source>
        <strain evidence="1 2">NCTC10376</strain>
    </source>
</reference>
<dbReference type="PIRSF" id="PIRSF028304">
    <property type="entry name" value="UCP028304"/>
    <property type="match status" value="1"/>
</dbReference>
<proteinExistence type="predicted"/>
<dbReference type="GeneID" id="93393396"/>
<sequence length="594" mass="68446">MSSNHYFDNELSYLNKLEQYVATEKPQLINQISEKVRDPDAARLLDGIAYLSGNLREQIDRQFPELTNSLVNMLWPAYARPFPSMTVMEYRTEPSQEHAIKITKGQPFSSRPLYVQNDLAQNDDDNWHQCQFTQCRDLWVLPIQITRITQNKDTLDIHFSLNQLQSLAAVGLEKLCIYLNGLSYTTTQLFYLLNSKIKKAKIATVKHQITLEHFSVEPIGFHPEDSLLPYPKNSYDGYRLLQEYFCFPEAFLSLAIKGLDNLPPALRSDAFTLSIQFECDIPEAMLITEESIKINCVPAVNLFKSESEAINLTGKETEYVLNKSHKKQDCYDIFSINTIQGWRYIPNQKSYITHYTAFESFHHQNNQENPERTGYYRLKIAHHKSNYGYQHTLSFVRNNEENLLDCEESISVSMNCTNRTLASSLSSHSINFYEHTAIAGISSTSNIIKPTKALYPLLGNTLYWSELTNLSINYQSLLSLTALKQILQLYDFKASFFQQSARQSQKCLDAITDLKTESIEYLYKGLPVRGVKTTLSIHQNAFISEGAMYLFCSVLAQFFTLYTSVNMFHELEVINLDNKDIYLWPAKINQQILK</sequence>
<organism evidence="1 2">
    <name type="scientific">Proteus vulgaris</name>
    <dbReference type="NCBI Taxonomy" id="585"/>
    <lineage>
        <taxon>Bacteria</taxon>
        <taxon>Pseudomonadati</taxon>
        <taxon>Pseudomonadota</taxon>
        <taxon>Gammaproteobacteria</taxon>
        <taxon>Enterobacterales</taxon>
        <taxon>Morganellaceae</taxon>
        <taxon>Proteus</taxon>
    </lineage>
</organism>
<name>A0A379FB30_PROVU</name>
<protein>
    <submittedName>
        <fullName evidence="1">TssD</fullName>
    </submittedName>
</protein>
<dbReference type="InterPro" id="IPR010272">
    <property type="entry name" value="T6SS_TssF"/>
</dbReference>
<dbReference type="AlphaFoldDB" id="A0A379FB30"/>
<evidence type="ECO:0000313" key="2">
    <source>
        <dbReference type="Proteomes" id="UP000254331"/>
    </source>
</evidence>